<dbReference type="GeneID" id="110724771"/>
<evidence type="ECO:0008006" key="6">
    <source>
        <dbReference type="Google" id="ProtNLM"/>
    </source>
</evidence>
<dbReference type="InterPro" id="IPR036291">
    <property type="entry name" value="NAD(P)-bd_dom_sf"/>
</dbReference>
<dbReference type="SUPFAM" id="SSF51735">
    <property type="entry name" value="NAD(P)-binding Rossmann-fold domains"/>
    <property type="match status" value="1"/>
</dbReference>
<keyword evidence="2" id="KW-0520">NAD</keyword>
<dbReference type="RefSeq" id="XP_021759920.1">
    <property type="nucleotide sequence ID" value="XM_021904228.1"/>
</dbReference>
<keyword evidence="3" id="KW-0413">Isomerase</keyword>
<dbReference type="Gramene" id="AUR62014482-RA">
    <property type="protein sequence ID" value="AUR62014482-RA:cds"/>
    <property type="gene ID" value="AUR62014482"/>
</dbReference>
<evidence type="ECO:0000256" key="2">
    <source>
        <dbReference type="ARBA" id="ARBA00023027"/>
    </source>
</evidence>
<evidence type="ECO:0000256" key="3">
    <source>
        <dbReference type="ARBA" id="ARBA00023235"/>
    </source>
</evidence>
<dbReference type="PANTHER" id="PTHR43574">
    <property type="entry name" value="EPIMERASE-RELATED"/>
    <property type="match status" value="1"/>
</dbReference>
<dbReference type="AlphaFoldDB" id="A0A803LKI5"/>
<evidence type="ECO:0000313" key="4">
    <source>
        <dbReference type="EnsemblPlants" id="AUR62014482-RA:cds"/>
    </source>
</evidence>
<accession>A0A803LKI5</accession>
<dbReference type="CDD" id="cd05266">
    <property type="entry name" value="SDR_a4"/>
    <property type="match status" value="1"/>
</dbReference>
<evidence type="ECO:0000256" key="1">
    <source>
        <dbReference type="ARBA" id="ARBA00007637"/>
    </source>
</evidence>
<dbReference type="SMR" id="A0A803LKI5"/>
<dbReference type="Proteomes" id="UP000596660">
    <property type="component" value="Unplaced"/>
</dbReference>
<comment type="similarity">
    <text evidence="1">Belongs to the NAD(P)-dependent epimerase/dehydratase family.</text>
</comment>
<reference evidence="4" key="1">
    <citation type="journal article" date="2017" name="Nature">
        <title>The genome of Chenopodium quinoa.</title>
        <authorList>
            <person name="Jarvis D.E."/>
            <person name="Ho Y.S."/>
            <person name="Lightfoot D.J."/>
            <person name="Schmoeckel S.M."/>
            <person name="Li B."/>
            <person name="Borm T.J.A."/>
            <person name="Ohyanagi H."/>
            <person name="Mineta K."/>
            <person name="Michell C.T."/>
            <person name="Saber N."/>
            <person name="Kharbatia N.M."/>
            <person name="Rupper R.R."/>
            <person name="Sharp A.R."/>
            <person name="Dally N."/>
            <person name="Boughton B.A."/>
            <person name="Woo Y.H."/>
            <person name="Gao G."/>
            <person name="Schijlen E.G.W.M."/>
            <person name="Guo X."/>
            <person name="Momin A.A."/>
            <person name="Negrao S."/>
            <person name="Al-Babili S."/>
            <person name="Gehring C."/>
            <person name="Roessner U."/>
            <person name="Jung C."/>
            <person name="Murphy K."/>
            <person name="Arold S.T."/>
            <person name="Gojobori T."/>
            <person name="van der Linden C.G."/>
            <person name="van Loo E.N."/>
            <person name="Jellen E.N."/>
            <person name="Maughan P.J."/>
            <person name="Tester M."/>
        </authorList>
    </citation>
    <scope>NUCLEOTIDE SEQUENCE [LARGE SCALE GENOMIC DNA]</scope>
    <source>
        <strain evidence="4">cv. PI 614886</strain>
    </source>
</reference>
<proteinExistence type="inferred from homology"/>
<protein>
    <recommendedName>
        <fullName evidence="6">NAD-dependent epimerase/dehydratase domain-containing protein</fullName>
    </recommendedName>
</protein>
<reference evidence="4" key="2">
    <citation type="submission" date="2021-03" db="UniProtKB">
        <authorList>
            <consortium name="EnsemblPlants"/>
        </authorList>
    </citation>
    <scope>IDENTIFICATION</scope>
</reference>
<dbReference type="GO" id="GO:0016853">
    <property type="term" value="F:isomerase activity"/>
    <property type="evidence" value="ECO:0007669"/>
    <property type="project" value="UniProtKB-KW"/>
</dbReference>
<evidence type="ECO:0000313" key="5">
    <source>
        <dbReference type="Proteomes" id="UP000596660"/>
    </source>
</evidence>
<gene>
    <name evidence="4" type="primary">LOC110724771</name>
</gene>
<dbReference type="EnsemblPlants" id="AUR62014482-RA">
    <property type="protein sequence ID" value="AUR62014482-RA:cds"/>
    <property type="gene ID" value="AUR62014482"/>
</dbReference>
<organism evidence="4 5">
    <name type="scientific">Chenopodium quinoa</name>
    <name type="common">Quinoa</name>
    <dbReference type="NCBI Taxonomy" id="63459"/>
    <lineage>
        <taxon>Eukaryota</taxon>
        <taxon>Viridiplantae</taxon>
        <taxon>Streptophyta</taxon>
        <taxon>Embryophyta</taxon>
        <taxon>Tracheophyta</taxon>
        <taxon>Spermatophyta</taxon>
        <taxon>Magnoliopsida</taxon>
        <taxon>eudicotyledons</taxon>
        <taxon>Gunneridae</taxon>
        <taxon>Pentapetalae</taxon>
        <taxon>Caryophyllales</taxon>
        <taxon>Chenopodiaceae</taxon>
        <taxon>Chenopodioideae</taxon>
        <taxon>Atripliceae</taxon>
        <taxon>Chenopodium</taxon>
    </lineage>
</organism>
<name>A0A803LKI5_CHEQI</name>
<sequence>MEVHTITAAKLPKSPALLRRNFRAFCSPKFLTLSSLQTPSSTTHLKSEMGSNKLEFPTKRMFILGMGYVGQFFAQELKHEGWEVAGTCMSDAKKKVLEQKGFDTFVFDAMEPEWKFLDRLRCCTHLLVSIPPILDIGDPILQHEDTFKESLVDGNLQWLCYLSTTSIYGDARGAWVDENYIPEPSSNLAKMRLKSEEGWLKLGQDLDLSTYLFRLGGIYGPGRSAIDTILKKKEMSERQKRRATRNFTSRVHVADICQALKASISLHVQRKIYNVVDDDPASRAEVFALAHQLIKQKWPGLIGATDNSINSILLGGTEKRVSNAHIKKELGVKLLYPSYRSGLQSIIDNMEDPLLHSD</sequence>
<dbReference type="OMA" id="MGDYFDL"/>
<dbReference type="Gene3D" id="3.40.50.720">
    <property type="entry name" value="NAD(P)-binding Rossmann-like Domain"/>
    <property type="match status" value="1"/>
</dbReference>
<keyword evidence="5" id="KW-1185">Reference proteome</keyword>